<dbReference type="Proteomes" id="UP000316196">
    <property type="component" value="Unassembled WGS sequence"/>
</dbReference>
<evidence type="ECO:0000313" key="2">
    <source>
        <dbReference type="Proteomes" id="UP000316196"/>
    </source>
</evidence>
<dbReference type="AlphaFoldDB" id="A0A542ZQR7"/>
<proteinExistence type="predicted"/>
<accession>A0A542ZQR7</accession>
<dbReference type="Pfam" id="PF11343">
    <property type="entry name" value="DUF3145"/>
    <property type="match status" value="1"/>
</dbReference>
<organism evidence="1 2">
    <name type="scientific">Propioniferax innocua</name>
    <dbReference type="NCBI Taxonomy" id="1753"/>
    <lineage>
        <taxon>Bacteria</taxon>
        <taxon>Bacillati</taxon>
        <taxon>Actinomycetota</taxon>
        <taxon>Actinomycetes</taxon>
        <taxon>Propionibacteriales</taxon>
        <taxon>Propionibacteriaceae</taxon>
        <taxon>Propioniferax</taxon>
    </lineage>
</organism>
<dbReference type="EMBL" id="VFOR01000001">
    <property type="protein sequence ID" value="TQL62705.1"/>
    <property type="molecule type" value="Genomic_DNA"/>
</dbReference>
<sequence>MSSGTGVIWIHSTPSALCPHIEWAVGGVLGVPVNFEWTPQPADRSQRAEYAWRGPTGSAAAISSALSRWGRVRFEVTEEASADAEGERYAYTPSLGVFRATTGEFGDVMVHEDRIKAAMLEDSAGGEPLRVALDKLLGRPWDDELEAFRHAGEDAPVRWLHKVV</sequence>
<gene>
    <name evidence="1" type="ORF">FB460_0491</name>
</gene>
<comment type="caution">
    <text evidence="1">The sequence shown here is derived from an EMBL/GenBank/DDBJ whole genome shotgun (WGS) entry which is preliminary data.</text>
</comment>
<name>A0A542ZQR7_9ACTN</name>
<reference evidence="1 2" key="1">
    <citation type="submission" date="2019-06" db="EMBL/GenBank/DDBJ databases">
        <title>Sequencing the genomes of 1000 actinobacteria strains.</title>
        <authorList>
            <person name="Klenk H.-P."/>
        </authorList>
    </citation>
    <scope>NUCLEOTIDE SEQUENCE [LARGE SCALE GENOMIC DNA]</scope>
    <source>
        <strain evidence="1 2">DSM 8251</strain>
    </source>
</reference>
<dbReference type="OrthoDB" id="3210860at2"/>
<keyword evidence="2" id="KW-1185">Reference proteome</keyword>
<dbReference type="InterPro" id="IPR021491">
    <property type="entry name" value="DUF3145"/>
</dbReference>
<evidence type="ECO:0000313" key="1">
    <source>
        <dbReference type="EMBL" id="TQL62705.1"/>
    </source>
</evidence>
<dbReference type="RefSeq" id="WP_142092514.1">
    <property type="nucleotide sequence ID" value="NZ_BAAAMD010000001.1"/>
</dbReference>
<protein>
    <submittedName>
        <fullName evidence="1">Uncharacterized protein DUF3145</fullName>
    </submittedName>
</protein>